<dbReference type="EMBL" id="JRES01001109">
    <property type="protein sequence ID" value="KNC25492.1"/>
    <property type="molecule type" value="Genomic_DNA"/>
</dbReference>
<dbReference type="AlphaFoldDB" id="A0A0L0BZI3"/>
<evidence type="ECO:0008006" key="6">
    <source>
        <dbReference type="Google" id="ProtNLM"/>
    </source>
</evidence>
<organism evidence="4 5">
    <name type="scientific">Lucilia cuprina</name>
    <name type="common">Green bottle fly</name>
    <name type="synonym">Australian sheep blowfly</name>
    <dbReference type="NCBI Taxonomy" id="7375"/>
    <lineage>
        <taxon>Eukaryota</taxon>
        <taxon>Metazoa</taxon>
        <taxon>Ecdysozoa</taxon>
        <taxon>Arthropoda</taxon>
        <taxon>Hexapoda</taxon>
        <taxon>Insecta</taxon>
        <taxon>Pterygota</taxon>
        <taxon>Neoptera</taxon>
        <taxon>Endopterygota</taxon>
        <taxon>Diptera</taxon>
        <taxon>Brachycera</taxon>
        <taxon>Muscomorpha</taxon>
        <taxon>Oestroidea</taxon>
        <taxon>Calliphoridae</taxon>
        <taxon>Luciliinae</taxon>
        <taxon>Lucilia</taxon>
    </lineage>
</organism>
<evidence type="ECO:0000256" key="3">
    <source>
        <dbReference type="ARBA" id="ARBA00023242"/>
    </source>
</evidence>
<reference evidence="4 5" key="1">
    <citation type="journal article" date="2015" name="Nat. Commun.">
        <title>Lucilia cuprina genome unlocks parasitic fly biology to underpin future interventions.</title>
        <authorList>
            <person name="Anstead C.A."/>
            <person name="Korhonen P.K."/>
            <person name="Young N.D."/>
            <person name="Hall R.S."/>
            <person name="Jex A.R."/>
            <person name="Murali S.C."/>
            <person name="Hughes D.S."/>
            <person name="Lee S.F."/>
            <person name="Perry T."/>
            <person name="Stroehlein A.J."/>
            <person name="Ansell B.R."/>
            <person name="Breugelmans B."/>
            <person name="Hofmann A."/>
            <person name="Qu J."/>
            <person name="Dugan S."/>
            <person name="Lee S.L."/>
            <person name="Chao H."/>
            <person name="Dinh H."/>
            <person name="Han Y."/>
            <person name="Doddapaneni H.V."/>
            <person name="Worley K.C."/>
            <person name="Muzny D.M."/>
            <person name="Ioannidis P."/>
            <person name="Waterhouse R.M."/>
            <person name="Zdobnov E.M."/>
            <person name="James P.J."/>
            <person name="Bagnall N.H."/>
            <person name="Kotze A.C."/>
            <person name="Gibbs R.A."/>
            <person name="Richards S."/>
            <person name="Batterham P."/>
            <person name="Gasser R.B."/>
        </authorList>
    </citation>
    <scope>NUCLEOTIDE SEQUENCE [LARGE SCALE GENOMIC DNA]</scope>
    <source>
        <strain evidence="4 5">LS</strain>
        <tissue evidence="4">Full body</tissue>
    </source>
</reference>
<proteinExistence type="inferred from homology"/>
<dbReference type="GO" id="GO:0006260">
    <property type="term" value="P:DNA replication"/>
    <property type="evidence" value="ECO:0007669"/>
    <property type="project" value="InterPro"/>
</dbReference>
<accession>A0A0L0BZI3</accession>
<evidence type="ECO:0000256" key="1">
    <source>
        <dbReference type="ARBA" id="ARBA00004123"/>
    </source>
</evidence>
<dbReference type="OMA" id="WVEVIGM"/>
<dbReference type="PANTHER" id="PTHR15114:SF1">
    <property type="entry name" value="REPLICATION PROTEIN A 14 KDA SUBUNIT"/>
    <property type="match status" value="1"/>
</dbReference>
<gene>
    <name evidence="4" type="ORF">FF38_05164</name>
</gene>
<dbReference type="PANTHER" id="PTHR15114">
    <property type="entry name" value="REPLICATION PROTEIN A3"/>
    <property type="match status" value="1"/>
</dbReference>
<dbReference type="GO" id="GO:0003697">
    <property type="term" value="F:single-stranded DNA binding"/>
    <property type="evidence" value="ECO:0007669"/>
    <property type="project" value="TreeGrafter"/>
</dbReference>
<keyword evidence="5" id="KW-1185">Reference proteome</keyword>
<evidence type="ECO:0000313" key="4">
    <source>
        <dbReference type="EMBL" id="KNC25492.1"/>
    </source>
</evidence>
<evidence type="ECO:0000256" key="2">
    <source>
        <dbReference type="ARBA" id="ARBA00009761"/>
    </source>
</evidence>
<dbReference type="SUPFAM" id="SSF50249">
    <property type="entry name" value="Nucleic acid-binding proteins"/>
    <property type="match status" value="1"/>
</dbReference>
<dbReference type="Gene3D" id="2.40.50.140">
    <property type="entry name" value="Nucleic acid-binding proteins"/>
    <property type="match status" value="1"/>
</dbReference>
<dbReference type="OrthoDB" id="188186at2759"/>
<protein>
    <recommendedName>
        <fullName evidence="6">Replication factor A protein 3</fullName>
    </recommendedName>
</protein>
<keyword evidence="3" id="KW-0539">Nucleus</keyword>
<dbReference type="GO" id="GO:0005662">
    <property type="term" value="C:DNA replication factor A complex"/>
    <property type="evidence" value="ECO:0007669"/>
    <property type="project" value="TreeGrafter"/>
</dbReference>
<comment type="similarity">
    <text evidence="2">Belongs to the replication factor A protein 3 family.</text>
</comment>
<dbReference type="GO" id="GO:0003684">
    <property type="term" value="F:damaged DNA binding"/>
    <property type="evidence" value="ECO:0007669"/>
    <property type="project" value="TreeGrafter"/>
</dbReference>
<dbReference type="InterPro" id="IPR013970">
    <property type="entry name" value="Rfa2"/>
</dbReference>
<dbReference type="CDD" id="cd04479">
    <property type="entry name" value="RPA3"/>
    <property type="match status" value="1"/>
</dbReference>
<comment type="subcellular location">
    <subcellularLocation>
        <location evidence="1">Nucleus</location>
    </subcellularLocation>
</comment>
<comment type="caution">
    <text evidence="4">The sequence shown here is derived from an EMBL/GenBank/DDBJ whole genome shotgun (WGS) entry which is preliminary data.</text>
</comment>
<dbReference type="Proteomes" id="UP000037069">
    <property type="component" value="Unassembled WGS sequence"/>
</dbReference>
<dbReference type="STRING" id="7375.A0A0L0BZI3"/>
<dbReference type="GO" id="GO:0006284">
    <property type="term" value="P:base-excision repair"/>
    <property type="evidence" value="ECO:0007669"/>
    <property type="project" value="TreeGrafter"/>
</dbReference>
<sequence length="113" mass="12195">MSGTFEPRTLVNGNMLRTHLGQNISIMLCVEDEAGTNLTGTSTDDQKITVSLSDSVGATKGDWIEVIGKASGPSAIRASEAILFGGENVDFDKEGYNMMVSFMNNCKEIYRHG</sequence>
<dbReference type="InterPro" id="IPR012340">
    <property type="entry name" value="NA-bd_OB-fold"/>
</dbReference>
<dbReference type="GO" id="GO:0000724">
    <property type="term" value="P:double-strand break repair via homologous recombination"/>
    <property type="evidence" value="ECO:0007669"/>
    <property type="project" value="TreeGrafter"/>
</dbReference>
<name>A0A0L0BZI3_LUCCU</name>
<dbReference type="GO" id="GO:0006298">
    <property type="term" value="P:mismatch repair"/>
    <property type="evidence" value="ECO:0007669"/>
    <property type="project" value="TreeGrafter"/>
</dbReference>
<dbReference type="GO" id="GO:0006289">
    <property type="term" value="P:nucleotide-excision repair"/>
    <property type="evidence" value="ECO:0007669"/>
    <property type="project" value="TreeGrafter"/>
</dbReference>
<dbReference type="Pfam" id="PF08661">
    <property type="entry name" value="Rep_fac-A_3"/>
    <property type="match status" value="1"/>
</dbReference>
<evidence type="ECO:0000313" key="5">
    <source>
        <dbReference type="Proteomes" id="UP000037069"/>
    </source>
</evidence>
<dbReference type="GO" id="GO:0035861">
    <property type="term" value="C:site of double-strand break"/>
    <property type="evidence" value="ECO:0007669"/>
    <property type="project" value="TreeGrafter"/>
</dbReference>